<dbReference type="Proteomes" id="UP001234202">
    <property type="component" value="Unassembled WGS sequence"/>
</dbReference>
<evidence type="ECO:0000313" key="1">
    <source>
        <dbReference type="EMBL" id="KAJ9120379.1"/>
    </source>
</evidence>
<accession>A0ACC2XAE4</accession>
<proteinExistence type="predicted"/>
<protein>
    <submittedName>
        <fullName evidence="1">Uncharacterized protein</fullName>
    </submittedName>
</protein>
<sequence length="1144" mass="124003">MSDDFDDLPDDDLFTNPASLAAIEQAVVSAEQNARTQGNVQSTGRRPQQQQVNGALGLGGGMGIRKPDGKYHHSVTLAGSSNLRGRGSARPPSTTLSHQNASKSVSNVQSMGMQPRPAGAPTFNGRVASPGPPPPPPKQPVFAHAPPVEEEEEYGPEISVDDFGNYFNSEVKDVRRDGLDESILQAGNKEKQELGTVNAKAFGTRVDAAAASRLGERKLLTRSTSVGTGSGMISSSAAQNRPNPEIHNAPHVSTANRSALGTGTRSNLGSSQLYLPGSAGKTFKRVNSDGENARRQAIQSVLSGSASQASRPSSSFQGAVPYASSGVGVPKAGGDVRQAGRFREMSDHASTAAGVGSVVQGNDVREAEERPSISAGIGNQEVEDLKRQLAQLLKENKEKEEKTSKAMQDLWRYQGEAKNVRLKADEEKKHAEGKYTDLQKQLADLQEMLRLERVGHKRALDTVQTDHAFKMHNEQSSHIKPRIATNQRNRNAVQQMQSTPSRPHRGAVAGSQQALSHLQAEVTSYDHTPSRSPTKKGGNTTSKKRLGSMGPPNVPDVAASFMTPARPLTASSKKARVLQEVKNKVLTTGSDFRGLHDAFADSQMDPKKKRKTNGEMGEPIAGSPTPSMFDQGEQDPPAWNGYEEVAPPLADESGQEDYEDVDDGDIITEVCHIIFTHFHTPLWETAESPVKTVQRILTGQPDPNHVSYPLYQERCSLFLEACGNQEALPTDFCRDINESLWDLLSAMLVDNQEVDPATVVSVMQLLTMLRVGIPQFASFYSAAASDMPRNSFEILISQFWQQTEPSTSVVKHSTSTGEDVEPEERLSLSWAYQAELGHAICSLISGIQTVDGEAAPCYASFASSPAGIRALISPKSPIAVVFEALETLNSMSSKPEIFRALLSVKSNNRNSQEVVDPKRPPLLDSLCGILKHGHPEADALPLAALCLQVLAIVANLCQVHEDGRTLLGNSFHLVPSLVQLAGTLANQIWGICAEDDEVELNFGVLVATVTVLHMLIFPSDLESQNAPNVHLRSVIATALDSPKEYNGLHHIFITAFGRISYAPVPDMQNWSRVQVTTLRYLAQDLLSELVGGNQREDDAIYAMYVLTRDEEMDVDDQRNDVGRINAEEEDEGDGMVIVIEDSSL</sequence>
<organism evidence="1 2">
    <name type="scientific">Naganishia onofrii</name>
    <dbReference type="NCBI Taxonomy" id="1851511"/>
    <lineage>
        <taxon>Eukaryota</taxon>
        <taxon>Fungi</taxon>
        <taxon>Dikarya</taxon>
        <taxon>Basidiomycota</taxon>
        <taxon>Agaricomycotina</taxon>
        <taxon>Tremellomycetes</taxon>
        <taxon>Filobasidiales</taxon>
        <taxon>Filobasidiaceae</taxon>
        <taxon>Naganishia</taxon>
    </lineage>
</organism>
<comment type="caution">
    <text evidence="1">The sequence shown here is derived from an EMBL/GenBank/DDBJ whole genome shotgun (WGS) entry which is preliminary data.</text>
</comment>
<gene>
    <name evidence="1" type="ORF">QFC24_005336</name>
</gene>
<keyword evidence="2" id="KW-1185">Reference proteome</keyword>
<dbReference type="EMBL" id="JASBWV010000021">
    <property type="protein sequence ID" value="KAJ9120379.1"/>
    <property type="molecule type" value="Genomic_DNA"/>
</dbReference>
<name>A0ACC2XAE4_9TREE</name>
<reference evidence="1" key="1">
    <citation type="submission" date="2023-04" db="EMBL/GenBank/DDBJ databases">
        <title>Draft Genome sequencing of Naganishia species isolated from polar environments using Oxford Nanopore Technology.</title>
        <authorList>
            <person name="Leo P."/>
            <person name="Venkateswaran K."/>
        </authorList>
    </citation>
    <scope>NUCLEOTIDE SEQUENCE</scope>
    <source>
        <strain evidence="1">DBVPG 5303</strain>
    </source>
</reference>
<evidence type="ECO:0000313" key="2">
    <source>
        <dbReference type="Proteomes" id="UP001234202"/>
    </source>
</evidence>